<comment type="similarity">
    <text evidence="2 9">Belongs to the major facilitator superfamily. Sugar transporter (TC 2.A.1.1) family.</text>
</comment>
<keyword evidence="6 10" id="KW-0812">Transmembrane</keyword>
<evidence type="ECO:0000256" key="8">
    <source>
        <dbReference type="ARBA" id="ARBA00023136"/>
    </source>
</evidence>
<dbReference type="InterPro" id="IPR036259">
    <property type="entry name" value="MFS_trans_sf"/>
</dbReference>
<sequence>MKSISDIIVVKSERHDVAYVLRICAVAALGGILFGYDTSVISGAIGPLRDYFHLSAAETGWAVSNVVVGCIFGALASGWLAHHFGRRLTLFFCALLFSAQSVGAALAPTFFWFVIFRLIGGVAVGVASAVSPMYMSEVSPKDMRGRALSMEQFAIVFGQLVVFIVNYLIARSATETWLQTLGWRWMVGSEIVPCILFCATIFLIPESPRWHMTIGREEDAKKTLTRISNEQHALTLMSEIRESLSAEGTQTNFSLRRLFADRNARWIVFIGAMIAALQQVTGINVMMYYAPMVLKNAGSDMRGALFQTIWIGLALLIGSVLGAWIVDRKGRRFLMQFGSIGMILSLLVVSWALYMQTTGPLALSGMLFFMLMFGLSWGPVAWILISEIFPNRFRAIGMSIAVASNWVANFLVAQGFPMISENEWLKSHFHGAFSMWLFAAFGVFAMWFVLRFVPETKGISLEKIETTMMGAPLRQQAQPVITPQTAAKPR</sequence>
<reference evidence="12 13" key="1">
    <citation type="submission" date="2020-04" db="EMBL/GenBank/DDBJ databases">
        <title>Description of novel Gluconacetobacter.</title>
        <authorList>
            <person name="Sombolestani A."/>
        </authorList>
    </citation>
    <scope>NUCLEOTIDE SEQUENCE [LARGE SCALE GENOMIC DNA]</scope>
    <source>
        <strain evidence="12 13">LMG 27725</strain>
    </source>
</reference>
<dbReference type="InterPro" id="IPR047984">
    <property type="entry name" value="XylE-like"/>
</dbReference>
<feature type="transmembrane region" description="Helical" evidence="10">
    <location>
        <begin position="333"/>
        <end position="355"/>
    </location>
</feature>
<dbReference type="InterPro" id="IPR020846">
    <property type="entry name" value="MFS_dom"/>
</dbReference>
<dbReference type="NCBIfam" id="TIGR00879">
    <property type="entry name" value="SP"/>
    <property type="match status" value="1"/>
</dbReference>
<protein>
    <submittedName>
        <fullName evidence="12">Sugar porter family MFS transporter</fullName>
    </submittedName>
</protein>
<feature type="transmembrane region" description="Helical" evidence="10">
    <location>
        <begin position="112"/>
        <end position="132"/>
    </location>
</feature>
<dbReference type="PRINTS" id="PR00171">
    <property type="entry name" value="SUGRTRNSPORT"/>
</dbReference>
<keyword evidence="8 10" id="KW-0472">Membrane</keyword>
<feature type="transmembrane region" description="Helical" evidence="10">
    <location>
        <begin position="153"/>
        <end position="170"/>
    </location>
</feature>
<dbReference type="PROSITE" id="PS00217">
    <property type="entry name" value="SUGAR_TRANSPORT_2"/>
    <property type="match status" value="1"/>
</dbReference>
<feature type="domain" description="Major facilitator superfamily (MFS) profile" evidence="11">
    <location>
        <begin position="23"/>
        <end position="457"/>
    </location>
</feature>
<accession>A0A7W4P7P4</accession>
<feature type="transmembrane region" description="Helical" evidence="10">
    <location>
        <begin position="88"/>
        <end position="106"/>
    </location>
</feature>
<evidence type="ECO:0000259" key="11">
    <source>
        <dbReference type="PROSITE" id="PS50850"/>
    </source>
</evidence>
<feature type="transmembrane region" description="Helical" evidence="10">
    <location>
        <begin position="396"/>
        <end position="413"/>
    </location>
</feature>
<dbReference type="RefSeq" id="WP_182968121.1">
    <property type="nucleotide sequence ID" value="NZ_BAABGC010000022.1"/>
</dbReference>
<dbReference type="InterPro" id="IPR005829">
    <property type="entry name" value="Sugar_transporter_CS"/>
</dbReference>
<evidence type="ECO:0000313" key="12">
    <source>
        <dbReference type="EMBL" id="MBB2180402.1"/>
    </source>
</evidence>
<comment type="subcellular location">
    <subcellularLocation>
        <location evidence="1">Cell membrane</location>
        <topology evidence="1">Multi-pass membrane protein</topology>
    </subcellularLocation>
</comment>
<dbReference type="InterPro" id="IPR005828">
    <property type="entry name" value="MFS_sugar_transport-like"/>
</dbReference>
<dbReference type="Proteomes" id="UP000525623">
    <property type="component" value="Unassembled WGS sequence"/>
</dbReference>
<dbReference type="EMBL" id="JABEQL010000023">
    <property type="protein sequence ID" value="MBB2180402.1"/>
    <property type="molecule type" value="Genomic_DNA"/>
</dbReference>
<evidence type="ECO:0000256" key="4">
    <source>
        <dbReference type="ARBA" id="ARBA00022475"/>
    </source>
</evidence>
<evidence type="ECO:0000256" key="7">
    <source>
        <dbReference type="ARBA" id="ARBA00022989"/>
    </source>
</evidence>
<keyword evidence="7 10" id="KW-1133">Transmembrane helix</keyword>
<feature type="transmembrane region" description="Helical" evidence="10">
    <location>
        <begin position="361"/>
        <end position="384"/>
    </location>
</feature>
<evidence type="ECO:0000256" key="3">
    <source>
        <dbReference type="ARBA" id="ARBA00022448"/>
    </source>
</evidence>
<feature type="transmembrane region" description="Helical" evidence="10">
    <location>
        <begin position="182"/>
        <end position="204"/>
    </location>
</feature>
<evidence type="ECO:0000313" key="13">
    <source>
        <dbReference type="Proteomes" id="UP000525623"/>
    </source>
</evidence>
<dbReference type="InterPro" id="IPR003663">
    <property type="entry name" value="Sugar/inositol_transpt"/>
</dbReference>
<dbReference type="PANTHER" id="PTHR48020:SF12">
    <property type="entry name" value="PROTON MYO-INOSITOL COTRANSPORTER"/>
    <property type="match status" value="1"/>
</dbReference>
<gene>
    <name evidence="12" type="ORF">HLH29_14760</name>
</gene>
<evidence type="ECO:0000256" key="10">
    <source>
        <dbReference type="SAM" id="Phobius"/>
    </source>
</evidence>
<evidence type="ECO:0000256" key="1">
    <source>
        <dbReference type="ARBA" id="ARBA00004651"/>
    </source>
</evidence>
<dbReference type="CDD" id="cd17359">
    <property type="entry name" value="MFS_XylE_like"/>
    <property type="match status" value="1"/>
</dbReference>
<dbReference type="AlphaFoldDB" id="A0A7W4P7P4"/>
<name>A0A7W4P7P4_9PROT</name>
<keyword evidence="13" id="KW-1185">Reference proteome</keyword>
<dbReference type="Gene3D" id="1.20.1250.20">
    <property type="entry name" value="MFS general substrate transporter like domains"/>
    <property type="match status" value="2"/>
</dbReference>
<dbReference type="FunFam" id="1.20.1250.20:FF:000122">
    <property type="entry name" value="D-xylose transporter XylE"/>
    <property type="match status" value="1"/>
</dbReference>
<dbReference type="GO" id="GO:0005886">
    <property type="term" value="C:plasma membrane"/>
    <property type="evidence" value="ECO:0007669"/>
    <property type="project" value="UniProtKB-SubCell"/>
</dbReference>
<organism evidence="12 13">
    <name type="scientific">Gluconacetobacter tumulicola</name>
    <dbReference type="NCBI Taxonomy" id="1017177"/>
    <lineage>
        <taxon>Bacteria</taxon>
        <taxon>Pseudomonadati</taxon>
        <taxon>Pseudomonadota</taxon>
        <taxon>Alphaproteobacteria</taxon>
        <taxon>Acetobacterales</taxon>
        <taxon>Acetobacteraceae</taxon>
        <taxon>Gluconacetobacter</taxon>
    </lineage>
</organism>
<keyword evidence="5" id="KW-0762">Sugar transport</keyword>
<dbReference type="SUPFAM" id="SSF103473">
    <property type="entry name" value="MFS general substrate transporter"/>
    <property type="match status" value="1"/>
</dbReference>
<feature type="transmembrane region" description="Helical" evidence="10">
    <location>
        <begin position="20"/>
        <end position="41"/>
    </location>
</feature>
<dbReference type="PROSITE" id="PS50850">
    <property type="entry name" value="MFS"/>
    <property type="match status" value="1"/>
</dbReference>
<feature type="transmembrane region" description="Helical" evidence="10">
    <location>
        <begin position="433"/>
        <end position="453"/>
    </location>
</feature>
<evidence type="ECO:0000256" key="5">
    <source>
        <dbReference type="ARBA" id="ARBA00022597"/>
    </source>
</evidence>
<evidence type="ECO:0000256" key="2">
    <source>
        <dbReference type="ARBA" id="ARBA00010992"/>
    </source>
</evidence>
<proteinExistence type="inferred from homology"/>
<feature type="transmembrane region" description="Helical" evidence="10">
    <location>
        <begin position="266"/>
        <end position="289"/>
    </location>
</feature>
<dbReference type="InterPro" id="IPR050814">
    <property type="entry name" value="Myo-inositol_Transporter"/>
</dbReference>
<dbReference type="PANTHER" id="PTHR48020">
    <property type="entry name" value="PROTON MYO-INOSITOL COTRANSPORTER"/>
    <property type="match status" value="1"/>
</dbReference>
<dbReference type="Pfam" id="PF00083">
    <property type="entry name" value="Sugar_tr"/>
    <property type="match status" value="1"/>
</dbReference>
<dbReference type="GO" id="GO:0022857">
    <property type="term" value="F:transmembrane transporter activity"/>
    <property type="evidence" value="ECO:0007669"/>
    <property type="project" value="InterPro"/>
</dbReference>
<keyword evidence="3 9" id="KW-0813">Transport</keyword>
<comment type="caution">
    <text evidence="12">The sequence shown here is derived from an EMBL/GenBank/DDBJ whole genome shotgun (WGS) entry which is preliminary data.</text>
</comment>
<evidence type="ECO:0000256" key="9">
    <source>
        <dbReference type="RuleBase" id="RU003346"/>
    </source>
</evidence>
<feature type="transmembrane region" description="Helical" evidence="10">
    <location>
        <begin position="61"/>
        <end position="81"/>
    </location>
</feature>
<evidence type="ECO:0000256" key="6">
    <source>
        <dbReference type="ARBA" id="ARBA00022692"/>
    </source>
</evidence>
<keyword evidence="4" id="KW-1003">Cell membrane</keyword>
<feature type="transmembrane region" description="Helical" evidence="10">
    <location>
        <begin position="309"/>
        <end position="326"/>
    </location>
</feature>